<dbReference type="InterPro" id="IPR023614">
    <property type="entry name" value="Porin_dom_sf"/>
</dbReference>
<protein>
    <submittedName>
        <fullName evidence="1">Short chain amide porin</fullName>
    </submittedName>
</protein>
<accession>A0A1H7I9F1</accession>
<dbReference type="STRING" id="1233.SAMN05216387_102100"/>
<reference evidence="1 2" key="1">
    <citation type="submission" date="2016-10" db="EMBL/GenBank/DDBJ databases">
        <authorList>
            <person name="de Groot N.N."/>
        </authorList>
    </citation>
    <scope>NUCLEOTIDE SEQUENCE [LARGE SCALE GENOMIC DNA]</scope>
    <source>
        <strain evidence="1 2">Nv1</strain>
    </source>
</reference>
<evidence type="ECO:0000313" key="1">
    <source>
        <dbReference type="EMBL" id="SEK59126.1"/>
    </source>
</evidence>
<evidence type="ECO:0000313" key="2">
    <source>
        <dbReference type="Proteomes" id="UP000198620"/>
    </source>
</evidence>
<organism evidence="1 2">
    <name type="scientific">Nitrosovibrio tenuis</name>
    <dbReference type="NCBI Taxonomy" id="1233"/>
    <lineage>
        <taxon>Bacteria</taxon>
        <taxon>Pseudomonadati</taxon>
        <taxon>Pseudomonadota</taxon>
        <taxon>Betaproteobacteria</taxon>
        <taxon>Nitrosomonadales</taxon>
        <taxon>Nitrosomonadaceae</taxon>
        <taxon>Nitrosovibrio</taxon>
    </lineage>
</organism>
<dbReference type="Proteomes" id="UP000198620">
    <property type="component" value="Unassembled WGS sequence"/>
</dbReference>
<keyword evidence="2" id="KW-1185">Reference proteome</keyword>
<proteinExistence type="predicted"/>
<sequence>MPLGYIPQTTDVAFFIVPSGRRPEFSQSKVAGCSPSPIIVRNTYGQIFLYKIFKLWIFSSDSHRKPLHDYPTRLTNLKKKLAMNNLGKKMDKVASYESMAAHISQKNDFGKQGKNFFARVALGATLIAGCASLSPMARAAEPDFKVPNGPKYAIDDTVWVKVGMGFRGSGRWAENKAADRFDGRFLIDNARLYVNGQVHKYVKFELNTECFFCDNTHPGDNPRMSYNILDAIGKLEFNRYFNVWGGRMLVPTERGELSGPFYQATHDAFKTPFFSQDFSVKFGNGGAGRYGRDDGGTFWGSVEPGFIKGTLGYAVGVYQGLQSSQGFGPNQGNNVLWAGRFTYNFLNPEKNPGYYTSSTYFGKAGDILALAFGASYQKDGAGSFAHRSDFLGLVGDALFEKVLPRNLGVATVNAEYKQFYANYSTAAFANSDCFCMFDGKSWTVTGLYLIPVKVGIGKFQPYGRFTSVQPNHSSNREEIEGGVNYIIDGFNARISAYYQHGDLFTKGLNYAPTVTGDKVDVFKLSFQLQM</sequence>
<dbReference type="Gene3D" id="2.40.160.10">
    <property type="entry name" value="Porin"/>
    <property type="match status" value="1"/>
</dbReference>
<dbReference type="EMBL" id="FOBH01000002">
    <property type="protein sequence ID" value="SEK59126.1"/>
    <property type="molecule type" value="Genomic_DNA"/>
</dbReference>
<name>A0A1H7I9F1_9PROT</name>
<dbReference type="AlphaFoldDB" id="A0A1H7I9F1"/>
<gene>
    <name evidence="1" type="ORF">SAMN05216387_102100</name>
</gene>